<proteinExistence type="inferred from homology"/>
<dbReference type="RefSeq" id="WP_281744363.1">
    <property type="nucleotide sequence ID" value="NZ_AP026974.1"/>
</dbReference>
<evidence type="ECO:0000256" key="3">
    <source>
        <dbReference type="ARBA" id="ARBA00005811"/>
    </source>
</evidence>
<organism evidence="14 15">
    <name type="scientific">Polynucleobacter yangtzensis</name>
    <dbReference type="NCBI Taxonomy" id="1743159"/>
    <lineage>
        <taxon>Bacteria</taxon>
        <taxon>Pseudomonadati</taxon>
        <taxon>Pseudomonadota</taxon>
        <taxon>Betaproteobacteria</taxon>
        <taxon>Burkholderiales</taxon>
        <taxon>Burkholderiaceae</taxon>
        <taxon>Polynucleobacter</taxon>
    </lineage>
</organism>
<evidence type="ECO:0000256" key="6">
    <source>
        <dbReference type="ARBA" id="ARBA00022475"/>
    </source>
</evidence>
<comment type="similarity">
    <text evidence="3 12">Belongs to the ExbD/TolR family.</text>
</comment>
<evidence type="ECO:0000256" key="1">
    <source>
        <dbReference type="ARBA" id="ARBA00003540"/>
    </source>
</evidence>
<dbReference type="Proteomes" id="UP001211204">
    <property type="component" value="Chromosome"/>
</dbReference>
<evidence type="ECO:0000313" key="15">
    <source>
        <dbReference type="Proteomes" id="UP001211204"/>
    </source>
</evidence>
<feature type="transmembrane region" description="Helical" evidence="13">
    <location>
        <begin position="20"/>
        <end position="40"/>
    </location>
</feature>
<evidence type="ECO:0000256" key="9">
    <source>
        <dbReference type="ARBA" id="ARBA00022927"/>
    </source>
</evidence>
<name>A0ABN6TRB4_9BURK</name>
<accession>A0ABN6TRB4</accession>
<keyword evidence="5 12" id="KW-0813">Transport</keyword>
<evidence type="ECO:0000256" key="10">
    <source>
        <dbReference type="ARBA" id="ARBA00022989"/>
    </source>
</evidence>
<gene>
    <name evidence="14" type="primary">exbD</name>
    <name evidence="14" type="ORF">PKF032_10470</name>
</gene>
<dbReference type="EMBL" id="AP026974">
    <property type="protein sequence ID" value="BDT79159.1"/>
    <property type="molecule type" value="Genomic_DNA"/>
</dbReference>
<comment type="subunit">
    <text evidence="4">The accessory proteins ExbB and ExbD seem to form a complex with TonB.</text>
</comment>
<dbReference type="Gene3D" id="3.30.420.270">
    <property type="match status" value="1"/>
</dbReference>
<evidence type="ECO:0000256" key="2">
    <source>
        <dbReference type="ARBA" id="ARBA00004249"/>
    </source>
</evidence>
<evidence type="ECO:0000256" key="12">
    <source>
        <dbReference type="RuleBase" id="RU003879"/>
    </source>
</evidence>
<keyword evidence="6" id="KW-1003">Cell membrane</keyword>
<comment type="subcellular location">
    <subcellularLocation>
        <location evidence="2">Cell inner membrane</location>
        <topology evidence="2">Single-pass type II membrane protein</topology>
    </subcellularLocation>
    <subcellularLocation>
        <location evidence="12">Cell membrane</location>
        <topology evidence="12">Single-pass type II membrane protein</topology>
    </subcellularLocation>
</comment>
<protein>
    <submittedName>
        <fullName evidence="14">Biopolymer transporter ExbD</fullName>
    </submittedName>
</protein>
<evidence type="ECO:0000256" key="5">
    <source>
        <dbReference type="ARBA" id="ARBA00022448"/>
    </source>
</evidence>
<evidence type="ECO:0000256" key="11">
    <source>
        <dbReference type="ARBA" id="ARBA00023136"/>
    </source>
</evidence>
<sequence>MLVRGGGDDSGLMAEMNVTPLVDVMLVLLIVFMVTAPLLIPQSLGVNLPKTEAVQSSVERGLTKLIIKADGVLELDGKVINDQALKSALSSKASEPKFQLQIDADENLKYSRLAQVIAMAQGAGVTKLALVTVAKNK</sequence>
<keyword evidence="10 13" id="KW-1133">Transmembrane helix</keyword>
<evidence type="ECO:0000256" key="13">
    <source>
        <dbReference type="SAM" id="Phobius"/>
    </source>
</evidence>
<dbReference type="PANTHER" id="PTHR30558">
    <property type="entry name" value="EXBD MEMBRANE COMPONENT OF PMF-DRIVEN MACROMOLECULE IMPORT SYSTEM"/>
    <property type="match status" value="1"/>
</dbReference>
<dbReference type="Pfam" id="PF02472">
    <property type="entry name" value="ExbD"/>
    <property type="match status" value="1"/>
</dbReference>
<keyword evidence="15" id="KW-1185">Reference proteome</keyword>
<keyword evidence="8 12" id="KW-0812">Transmembrane</keyword>
<evidence type="ECO:0000256" key="8">
    <source>
        <dbReference type="ARBA" id="ARBA00022692"/>
    </source>
</evidence>
<keyword evidence="9 12" id="KW-0653">Protein transport</keyword>
<dbReference type="PANTHER" id="PTHR30558:SF12">
    <property type="entry name" value="BIOPOLYMER TRANSPORT PROTEIN EXBD"/>
    <property type="match status" value="1"/>
</dbReference>
<evidence type="ECO:0000313" key="14">
    <source>
        <dbReference type="EMBL" id="BDT79159.1"/>
    </source>
</evidence>
<evidence type="ECO:0000256" key="4">
    <source>
        <dbReference type="ARBA" id="ARBA00011471"/>
    </source>
</evidence>
<evidence type="ECO:0000256" key="7">
    <source>
        <dbReference type="ARBA" id="ARBA00022519"/>
    </source>
</evidence>
<keyword evidence="11 13" id="KW-0472">Membrane</keyword>
<dbReference type="InterPro" id="IPR003400">
    <property type="entry name" value="ExbD"/>
</dbReference>
<reference evidence="14 15" key="1">
    <citation type="submission" date="2022-11" db="EMBL/GenBank/DDBJ databases">
        <title>Complete Genome Sequences of three Polynucleobacter sp. Subcluster PnecC Strains KF022, KF023, and KF032 Isolated from a Shallow Eutrophic Lake in Japan.</title>
        <authorList>
            <person name="Ogata Y."/>
            <person name="Watanabe K."/>
            <person name="Takemine S."/>
            <person name="Shindo C."/>
            <person name="Kurokawa R."/>
            <person name="Suda W."/>
        </authorList>
    </citation>
    <scope>NUCLEOTIDE SEQUENCE [LARGE SCALE GENOMIC DNA]</scope>
    <source>
        <strain evidence="14 15">KF032</strain>
    </source>
</reference>
<keyword evidence="7" id="KW-0997">Cell inner membrane</keyword>
<comment type="function">
    <text evidence="1">Involved in the TonB-dependent energy-dependent transport of various receptor-bound substrates.</text>
</comment>